<evidence type="ECO:0000259" key="7">
    <source>
        <dbReference type="Pfam" id="PF01035"/>
    </source>
</evidence>
<dbReference type="PANTHER" id="PTHR10815:SF12">
    <property type="entry name" value="METHYLATED-DNA--PROTEIN-CYSTEINE METHYLTRANSFERASE, INDUCIBLE"/>
    <property type="match status" value="1"/>
</dbReference>
<comment type="catalytic activity">
    <reaction evidence="1">
        <text>a 4-O-methyl-thymidine in DNA + L-cysteinyl-[protein] = a thymidine in DNA + S-methyl-L-cysteinyl-[protein]</text>
        <dbReference type="Rhea" id="RHEA:53428"/>
        <dbReference type="Rhea" id="RHEA-COMP:10131"/>
        <dbReference type="Rhea" id="RHEA-COMP:10132"/>
        <dbReference type="Rhea" id="RHEA-COMP:13555"/>
        <dbReference type="Rhea" id="RHEA-COMP:13556"/>
        <dbReference type="ChEBI" id="CHEBI:29950"/>
        <dbReference type="ChEBI" id="CHEBI:82612"/>
        <dbReference type="ChEBI" id="CHEBI:137386"/>
        <dbReference type="ChEBI" id="CHEBI:137387"/>
        <dbReference type="EC" id="2.1.1.63"/>
    </reaction>
</comment>
<comment type="caution">
    <text evidence="9">The sequence shown here is derived from an EMBL/GenBank/DDBJ whole genome shotgun (WGS) entry which is preliminary data.</text>
</comment>
<feature type="domain" description="Methylated-DNA-[protein]-cysteine S-methyltransferase DNA binding" evidence="7">
    <location>
        <begin position="96"/>
        <end position="175"/>
    </location>
</feature>
<dbReference type="PROSITE" id="PS00374">
    <property type="entry name" value="MGMT"/>
    <property type="match status" value="1"/>
</dbReference>
<dbReference type="InterPro" id="IPR036631">
    <property type="entry name" value="MGMT_N_sf"/>
</dbReference>
<dbReference type="GO" id="GO:0032259">
    <property type="term" value="P:methylation"/>
    <property type="evidence" value="ECO:0007669"/>
    <property type="project" value="UniProtKB-KW"/>
</dbReference>
<accession>A0ABQ2BVK2</accession>
<evidence type="ECO:0000256" key="6">
    <source>
        <dbReference type="ARBA" id="ARBA00049348"/>
    </source>
</evidence>
<evidence type="ECO:0000256" key="2">
    <source>
        <dbReference type="ARBA" id="ARBA00022603"/>
    </source>
</evidence>
<keyword evidence="5" id="KW-0234">DNA repair</keyword>
<gene>
    <name evidence="9" type="primary">adaB</name>
    <name evidence="9" type="ORF">GCM10008018_19560</name>
</gene>
<evidence type="ECO:0000313" key="9">
    <source>
        <dbReference type="EMBL" id="GGI46927.1"/>
    </source>
</evidence>
<evidence type="ECO:0000256" key="1">
    <source>
        <dbReference type="ARBA" id="ARBA00001286"/>
    </source>
</evidence>
<protein>
    <submittedName>
        <fullName evidence="9">Methylated-DNA--protein-cysteine methyltransferase, inducible</fullName>
    </submittedName>
</protein>
<proteinExistence type="predicted"/>
<dbReference type="InterPro" id="IPR008332">
    <property type="entry name" value="MethylG_MeTrfase_N"/>
</dbReference>
<evidence type="ECO:0000259" key="8">
    <source>
        <dbReference type="Pfam" id="PF02870"/>
    </source>
</evidence>
<organism evidence="9 10">
    <name type="scientific">Paenibacillus marchantiophytorum</name>
    <dbReference type="NCBI Taxonomy" id="1619310"/>
    <lineage>
        <taxon>Bacteria</taxon>
        <taxon>Bacillati</taxon>
        <taxon>Bacillota</taxon>
        <taxon>Bacilli</taxon>
        <taxon>Bacillales</taxon>
        <taxon>Paenibacillaceae</taxon>
        <taxon>Paenibacillus</taxon>
    </lineage>
</organism>
<comment type="catalytic activity">
    <reaction evidence="6">
        <text>a 6-O-methyl-2'-deoxyguanosine in DNA + L-cysteinyl-[protein] = S-methyl-L-cysteinyl-[protein] + a 2'-deoxyguanosine in DNA</text>
        <dbReference type="Rhea" id="RHEA:24000"/>
        <dbReference type="Rhea" id="RHEA-COMP:10131"/>
        <dbReference type="Rhea" id="RHEA-COMP:10132"/>
        <dbReference type="Rhea" id="RHEA-COMP:11367"/>
        <dbReference type="Rhea" id="RHEA-COMP:11368"/>
        <dbReference type="ChEBI" id="CHEBI:29950"/>
        <dbReference type="ChEBI" id="CHEBI:82612"/>
        <dbReference type="ChEBI" id="CHEBI:85445"/>
        <dbReference type="ChEBI" id="CHEBI:85448"/>
        <dbReference type="EC" id="2.1.1.63"/>
    </reaction>
</comment>
<keyword evidence="4" id="KW-0227">DNA damage</keyword>
<dbReference type="PANTHER" id="PTHR10815">
    <property type="entry name" value="METHYLATED-DNA--PROTEIN-CYSTEINE METHYLTRANSFERASE"/>
    <property type="match status" value="1"/>
</dbReference>
<dbReference type="InterPro" id="IPR014048">
    <property type="entry name" value="MethylDNA_cys_MeTrfase_DNA-bd"/>
</dbReference>
<sequence>MQMEAAKTIYWGEASIVASNLILAATEEGLCYVQFHEGESNERGQTELFKWGQRHCPAYTWVKDGVALQPYVHQIEEYLKGLRTVFALPLDLRGTEFQQGVWRVLNEIPHGQTHSYTQVAEGLDKSSAVRAVGTAIGANPVLIVVPCHRVIGKNGTLTGYRGGLANKEKLLQLERAGL</sequence>
<keyword evidence="10" id="KW-1185">Reference proteome</keyword>
<reference evidence="10" key="1">
    <citation type="journal article" date="2019" name="Int. J. Syst. Evol. Microbiol.">
        <title>The Global Catalogue of Microorganisms (GCM) 10K type strain sequencing project: providing services to taxonomists for standard genome sequencing and annotation.</title>
        <authorList>
            <consortium name="The Broad Institute Genomics Platform"/>
            <consortium name="The Broad Institute Genome Sequencing Center for Infectious Disease"/>
            <person name="Wu L."/>
            <person name="Ma J."/>
        </authorList>
    </citation>
    <scope>NUCLEOTIDE SEQUENCE [LARGE SCALE GENOMIC DNA]</scope>
    <source>
        <strain evidence="10">CGMCC 1.15043</strain>
    </source>
</reference>
<dbReference type="Proteomes" id="UP000615455">
    <property type="component" value="Unassembled WGS sequence"/>
</dbReference>
<dbReference type="InterPro" id="IPR036217">
    <property type="entry name" value="MethylDNA_cys_MeTrfase_DNAb"/>
</dbReference>
<name>A0ABQ2BVK2_9BACL</name>
<dbReference type="Gene3D" id="1.10.10.10">
    <property type="entry name" value="Winged helix-like DNA-binding domain superfamily/Winged helix DNA-binding domain"/>
    <property type="match status" value="1"/>
</dbReference>
<feature type="domain" description="Methylguanine DNA methyltransferase ribonuclease-like" evidence="8">
    <location>
        <begin position="20"/>
        <end position="92"/>
    </location>
</feature>
<dbReference type="SUPFAM" id="SSF53155">
    <property type="entry name" value="Methylated DNA-protein cysteine methyltransferase domain"/>
    <property type="match status" value="1"/>
</dbReference>
<dbReference type="RefSeq" id="WP_189010811.1">
    <property type="nucleotide sequence ID" value="NZ_BMHE01000007.1"/>
</dbReference>
<dbReference type="InterPro" id="IPR001497">
    <property type="entry name" value="MethylDNA_cys_MeTrfase_AS"/>
</dbReference>
<dbReference type="Gene3D" id="3.30.160.70">
    <property type="entry name" value="Methylated DNA-protein cysteine methyltransferase domain"/>
    <property type="match status" value="1"/>
</dbReference>
<keyword evidence="2 9" id="KW-0489">Methyltransferase</keyword>
<dbReference type="NCBIfam" id="TIGR00589">
    <property type="entry name" value="ogt"/>
    <property type="match status" value="1"/>
</dbReference>
<dbReference type="Pfam" id="PF02870">
    <property type="entry name" value="Methyltransf_1N"/>
    <property type="match status" value="1"/>
</dbReference>
<dbReference type="InterPro" id="IPR036388">
    <property type="entry name" value="WH-like_DNA-bd_sf"/>
</dbReference>
<dbReference type="EMBL" id="BMHE01000007">
    <property type="protein sequence ID" value="GGI46927.1"/>
    <property type="molecule type" value="Genomic_DNA"/>
</dbReference>
<evidence type="ECO:0000256" key="3">
    <source>
        <dbReference type="ARBA" id="ARBA00022679"/>
    </source>
</evidence>
<evidence type="ECO:0000256" key="5">
    <source>
        <dbReference type="ARBA" id="ARBA00023204"/>
    </source>
</evidence>
<dbReference type="GO" id="GO:0008168">
    <property type="term" value="F:methyltransferase activity"/>
    <property type="evidence" value="ECO:0007669"/>
    <property type="project" value="UniProtKB-KW"/>
</dbReference>
<dbReference type="SUPFAM" id="SSF46767">
    <property type="entry name" value="Methylated DNA-protein cysteine methyltransferase, C-terminal domain"/>
    <property type="match status" value="1"/>
</dbReference>
<evidence type="ECO:0000313" key="10">
    <source>
        <dbReference type="Proteomes" id="UP000615455"/>
    </source>
</evidence>
<dbReference type="CDD" id="cd06445">
    <property type="entry name" value="ATase"/>
    <property type="match status" value="1"/>
</dbReference>
<keyword evidence="3" id="KW-0808">Transferase</keyword>
<dbReference type="Pfam" id="PF01035">
    <property type="entry name" value="DNA_binding_1"/>
    <property type="match status" value="1"/>
</dbReference>
<evidence type="ECO:0000256" key="4">
    <source>
        <dbReference type="ARBA" id="ARBA00022763"/>
    </source>
</evidence>